<evidence type="ECO:0000313" key="10">
    <source>
        <dbReference type="Proteomes" id="UP001057455"/>
    </source>
</evidence>
<keyword evidence="10" id="KW-1185">Reference proteome</keyword>
<feature type="transmembrane region" description="Helical" evidence="8">
    <location>
        <begin position="80"/>
        <end position="99"/>
    </location>
</feature>
<dbReference type="GO" id="GO:0006465">
    <property type="term" value="P:signal peptide processing"/>
    <property type="evidence" value="ECO:0007669"/>
    <property type="project" value="UniProtKB-UniRule"/>
</dbReference>
<proteinExistence type="inferred from homology"/>
<accession>A0A9W5T7L9</accession>
<evidence type="ECO:0000256" key="1">
    <source>
        <dbReference type="ARBA" id="ARBA00004477"/>
    </source>
</evidence>
<feature type="transmembrane region" description="Helical" evidence="8">
    <location>
        <begin position="56"/>
        <end position="74"/>
    </location>
</feature>
<evidence type="ECO:0000256" key="8">
    <source>
        <dbReference type="RuleBase" id="RU368033"/>
    </source>
</evidence>
<dbReference type="Pfam" id="PF06703">
    <property type="entry name" value="SPC25"/>
    <property type="match status" value="1"/>
</dbReference>
<keyword evidence="5 8" id="KW-0256">Endoplasmic reticulum</keyword>
<name>A0A9W5T7L9_BABOV</name>
<dbReference type="GO" id="GO:0008233">
    <property type="term" value="F:peptidase activity"/>
    <property type="evidence" value="ECO:0007669"/>
    <property type="project" value="UniProtKB-UniRule"/>
</dbReference>
<comment type="similarity">
    <text evidence="2 8">Belongs to the SPCS2 family.</text>
</comment>
<dbReference type="OrthoDB" id="365572at2759"/>
<comment type="function">
    <text evidence="8">Component of the signal peptidase complex (SPC) which catalyzes the cleavage of N-terminal signal sequences from nascent proteins as they are translocated into the lumen of the endoplasmic reticulum. Enhances the enzymatic activity of SPC and facilitates the interactions between different components of the translocation site.</text>
</comment>
<dbReference type="AlphaFoldDB" id="A0A9W5T7L9"/>
<evidence type="ECO:0000256" key="3">
    <source>
        <dbReference type="ARBA" id="ARBA00017057"/>
    </source>
</evidence>
<dbReference type="Proteomes" id="UP001057455">
    <property type="component" value="Unassembled WGS sequence"/>
</dbReference>
<gene>
    <name evidence="9" type="ORF">BaOVIS_001240</name>
</gene>
<dbReference type="InterPro" id="IPR009582">
    <property type="entry name" value="Spc2/SPCS2"/>
</dbReference>
<comment type="caution">
    <text evidence="9">The sequence shown here is derived from an EMBL/GenBank/DDBJ whole genome shotgun (WGS) entry which is preliminary data.</text>
</comment>
<comment type="subcellular location">
    <subcellularLocation>
        <location evidence="1 8">Endoplasmic reticulum membrane</location>
        <topology evidence="1 8">Multi-pass membrane protein</topology>
    </subcellularLocation>
</comment>
<evidence type="ECO:0000313" key="9">
    <source>
        <dbReference type="EMBL" id="GFE52720.1"/>
    </source>
</evidence>
<keyword evidence="4 8" id="KW-0812">Transmembrane</keyword>
<evidence type="ECO:0000256" key="7">
    <source>
        <dbReference type="ARBA" id="ARBA00023136"/>
    </source>
</evidence>
<organism evidence="9 10">
    <name type="scientific">Babesia ovis</name>
    <dbReference type="NCBI Taxonomy" id="5869"/>
    <lineage>
        <taxon>Eukaryota</taxon>
        <taxon>Sar</taxon>
        <taxon>Alveolata</taxon>
        <taxon>Apicomplexa</taxon>
        <taxon>Aconoidasida</taxon>
        <taxon>Piroplasmida</taxon>
        <taxon>Babesiidae</taxon>
        <taxon>Babesia</taxon>
    </lineage>
</organism>
<evidence type="ECO:0000256" key="6">
    <source>
        <dbReference type="ARBA" id="ARBA00022989"/>
    </source>
</evidence>
<evidence type="ECO:0000256" key="4">
    <source>
        <dbReference type="ARBA" id="ARBA00022692"/>
    </source>
</evidence>
<dbReference type="EMBL" id="BLIY01000001">
    <property type="protein sequence ID" value="GFE52720.1"/>
    <property type="molecule type" value="Genomic_DNA"/>
</dbReference>
<dbReference type="GO" id="GO:0005787">
    <property type="term" value="C:signal peptidase complex"/>
    <property type="evidence" value="ECO:0007669"/>
    <property type="project" value="UniProtKB-UniRule"/>
</dbReference>
<protein>
    <recommendedName>
        <fullName evidence="3 8">Signal peptidase complex subunit 2</fullName>
    </recommendedName>
</protein>
<reference evidence="9" key="1">
    <citation type="submission" date="2019-12" db="EMBL/GenBank/DDBJ databases">
        <title>Genome sequence of Babesia ovis.</title>
        <authorList>
            <person name="Yamagishi J."/>
            <person name="Sevinc F."/>
            <person name="Xuan X."/>
        </authorList>
    </citation>
    <scope>NUCLEOTIDE SEQUENCE</scope>
    <source>
        <strain evidence="9">Selcuk</strain>
    </source>
</reference>
<evidence type="ECO:0000256" key="5">
    <source>
        <dbReference type="ARBA" id="ARBA00022824"/>
    </source>
</evidence>
<sequence>MKKQSYHKAEQLSVDGPELSNMYCTQEIGRILQGCTLEDLNRLGFKEDVRVSYTRITGYLLLSCIGVYSAVFTGVEKNKWQLQIAVVLFFLILAITWFYEKFVIRGATYRLVGPGNNKVHIWCNVNWREATYEITYASAEDNTQKHTYKIPLGDAFYEDGKLDEEWYQSSMQKLCKEMEAMGAKKTK</sequence>
<evidence type="ECO:0000256" key="2">
    <source>
        <dbReference type="ARBA" id="ARBA00007324"/>
    </source>
</evidence>
<keyword evidence="6 8" id="KW-1133">Transmembrane helix</keyword>
<keyword evidence="7 8" id="KW-0472">Membrane</keyword>